<comment type="caution">
    <text evidence="2">The sequence shown here is derived from an EMBL/GenBank/DDBJ whole genome shotgun (WGS) entry which is preliminary data.</text>
</comment>
<feature type="transmembrane region" description="Helical" evidence="1">
    <location>
        <begin position="52"/>
        <end position="73"/>
    </location>
</feature>
<reference evidence="2 3" key="1">
    <citation type="submission" date="2019-10" db="EMBL/GenBank/DDBJ databases">
        <title>Genome diversity of Sutterella seckii.</title>
        <authorList>
            <person name="Chaplin A.V."/>
            <person name="Sokolova S.R."/>
            <person name="Mosin K.A."/>
            <person name="Ivanova E.L."/>
            <person name="Kochetkova T.O."/>
            <person name="Goltsov A.Y."/>
            <person name="Trofimov D.Y."/>
            <person name="Efimov B.A."/>
        </authorList>
    </citation>
    <scope>NUCLEOTIDE SEQUENCE [LARGE SCALE GENOMIC DNA]</scope>
    <source>
        <strain evidence="2 3">ASD393</strain>
    </source>
</reference>
<keyword evidence="1" id="KW-0812">Transmembrane</keyword>
<gene>
    <name evidence="2" type="ORF">GBM95_10565</name>
</gene>
<evidence type="ECO:0000313" key="2">
    <source>
        <dbReference type="EMBL" id="KAB7653978.1"/>
    </source>
</evidence>
<proteinExistence type="predicted"/>
<accession>A0A6I1EN88</accession>
<dbReference type="RefSeq" id="WP_152159060.1">
    <property type="nucleotide sequence ID" value="NZ_WEHX01000112.1"/>
</dbReference>
<organism evidence="2 3">
    <name type="scientific">Sutterella seckii</name>
    <dbReference type="NCBI Taxonomy" id="1944635"/>
    <lineage>
        <taxon>Bacteria</taxon>
        <taxon>Pseudomonadati</taxon>
        <taxon>Pseudomonadota</taxon>
        <taxon>Betaproteobacteria</taxon>
        <taxon>Burkholderiales</taxon>
        <taxon>Sutterellaceae</taxon>
        <taxon>Sutterella</taxon>
    </lineage>
</organism>
<protein>
    <submittedName>
        <fullName evidence="2">Uncharacterized protein</fullName>
    </submittedName>
</protein>
<name>A0A6I1EN88_9BURK</name>
<feature type="transmembrane region" description="Helical" evidence="1">
    <location>
        <begin position="110"/>
        <end position="134"/>
    </location>
</feature>
<feature type="transmembrane region" description="Helical" evidence="1">
    <location>
        <begin position="85"/>
        <end position="104"/>
    </location>
</feature>
<dbReference type="AlphaFoldDB" id="A0A6I1EN88"/>
<evidence type="ECO:0000256" key="1">
    <source>
        <dbReference type="SAM" id="Phobius"/>
    </source>
</evidence>
<dbReference type="Proteomes" id="UP000430564">
    <property type="component" value="Unassembled WGS sequence"/>
</dbReference>
<sequence>MITATKITYAGPAMSKDMGGAAFCAWVAALTFFALATDQVSPFIAEAFVPVVIVISTVFAVLALGSTVSAVHLTRAGVWKSRRPMVVLAAGAALISLLPALWYFSGLWHVAAGTIAVTGFTSVIFAALAVKAGLASSIEAEKARY</sequence>
<dbReference type="OrthoDB" id="9900889at2"/>
<keyword evidence="1" id="KW-0472">Membrane</keyword>
<keyword evidence="1" id="KW-1133">Transmembrane helix</keyword>
<evidence type="ECO:0000313" key="3">
    <source>
        <dbReference type="Proteomes" id="UP000430564"/>
    </source>
</evidence>
<dbReference type="EMBL" id="WEHX01000112">
    <property type="protein sequence ID" value="KAB7653978.1"/>
    <property type="molecule type" value="Genomic_DNA"/>
</dbReference>